<evidence type="ECO:0000256" key="3">
    <source>
        <dbReference type="ARBA" id="ARBA00022670"/>
    </source>
</evidence>
<dbReference type="Gene3D" id="3.40.395.10">
    <property type="entry name" value="Adenoviral Proteinase, Chain A"/>
    <property type="match status" value="1"/>
</dbReference>
<dbReference type="EMBL" id="JANIEX010000326">
    <property type="protein sequence ID" value="KAJ3568744.1"/>
    <property type="molecule type" value="Genomic_DNA"/>
</dbReference>
<dbReference type="PROSITE" id="PS50600">
    <property type="entry name" value="ULP_PROTEASE"/>
    <property type="match status" value="1"/>
</dbReference>
<keyword evidence="3" id="KW-0645">Protease</keyword>
<feature type="compositionally biased region" description="Polar residues" evidence="6">
    <location>
        <begin position="83"/>
        <end position="95"/>
    </location>
</feature>
<evidence type="ECO:0000256" key="6">
    <source>
        <dbReference type="SAM" id="MobiDB-lite"/>
    </source>
</evidence>
<dbReference type="GO" id="GO:0006508">
    <property type="term" value="P:proteolysis"/>
    <property type="evidence" value="ECO:0007669"/>
    <property type="project" value="UniProtKB-KW"/>
</dbReference>
<feature type="compositionally biased region" description="Acidic residues" evidence="6">
    <location>
        <begin position="801"/>
        <end position="811"/>
    </location>
</feature>
<sequence>MASKNDRDMIGKATGISKTIGPNYDERWGRSTPKPISTPNTRRKPGIINPYTELAQLKPSHLKPSFPVEQKTFLSKPGIGHWSRNSKSRVASTSQMRDKGKGRAKEPPPQEIIDVDADPDVDPDPVSTDDLDLLAPKSPTTSHYFGLKEDMNMGTNALNGSIGASLVRDGKNTTLLRKTLNGIRREPQKGRGHDPPGRFSSPITQFSDDEVQIQDDKQVKELQAKEDRRHDKPPSVKEMVASIERKQVSTESRRTSLPTVPVLDFKKLPQPRSSIKNGMRAKGPGKPSGSRPPNYMDLENPPRQGNTYTKSKAAIHHLPVSRIVIGDMQSSDYETVAFQMAEKSVKMVFENTLNNPIGPIELTPTNFKNFKVSAFYLDHELSDSCPKYTESMGASSTSIDAEPSEGTAHLHIFHFTSSQTGKTGDLENRHNSVFKLGDLGNQRQIAIKFNTSSEKWNAVTYNSIAEKIRSTEIPFEILRPSYGNSSISFSCSKAECRASATVWTVAIKFRSGEPPGLFDDPYDSSTLEKEVKSTSAPVGRSLDTLSSKTSSRKPQVEQLQKYRYSPASDSAVTTRKRSSDSGKDKQQDELIEVTIVEPPSKRRRVEEQQAVRRSSRQQEKTQKYDADEVILVYPWNTPGAVNLTTGDLARLDEGEFLNDNIIEFGLKSWLQKLEAMDSDLASKVYVFNSFFYKKLNKRNIKDGYDSVRKWTSKVDIFQKKYIIVPINENLHWYLAIIYEPEHALQTPLPSAKPRTKAVTRKQAREVYAAEEPIDVEAESSSMAQGTADNSETQPNVQEYQEGADGENSENEVEMLALSSCSLIITDDHSSTMSAASEVKDAFVNGSVSASRDKSPQTPPGSPMNIDIELPRKTVFDKPVDDKMPDATMHSRTHTPVSERKDSRQNKTNDKSSISAEVTPARFYRKLFIDGQPRRKSVEAPAEVPVEVPVEETTIIEEPRSTEPRTRIFILDSLGNRHPQAMKQLNKWLELEAMDKKGIESVTPAISKMAPVPVQPNFCDCGVYILHFAKTFMTDPQKFFQIMMKERPPMKERIKDWKDHSVSNMRAELRHQILVFSEGWREKRAAREKEKEHVKQEEEEDEDSDVAIVEHVKAPGKKGRSTKSSRTKT</sequence>
<gene>
    <name evidence="8" type="ORF">NP233_g5517</name>
</gene>
<feature type="region of interest" description="Disordered" evidence="6">
    <location>
        <begin position="769"/>
        <end position="811"/>
    </location>
</feature>
<evidence type="ECO:0000256" key="1">
    <source>
        <dbReference type="ARBA" id="ARBA00005234"/>
    </source>
</evidence>
<comment type="caution">
    <text evidence="8">The sequence shown here is derived from an EMBL/GenBank/DDBJ whole genome shotgun (WGS) entry which is preliminary data.</text>
</comment>
<keyword evidence="9" id="KW-1185">Reference proteome</keyword>
<feature type="compositionally biased region" description="Acidic residues" evidence="6">
    <location>
        <begin position="113"/>
        <end position="132"/>
    </location>
</feature>
<feature type="compositionally biased region" description="Basic and acidic residues" evidence="6">
    <location>
        <begin position="1"/>
        <end position="10"/>
    </location>
</feature>
<feature type="region of interest" description="Disordered" evidence="6">
    <location>
        <begin position="529"/>
        <end position="620"/>
    </location>
</feature>
<feature type="compositionally biased region" description="Basic and acidic residues" evidence="6">
    <location>
        <begin position="868"/>
        <end position="884"/>
    </location>
</feature>
<dbReference type="PANTHER" id="PTHR46896:SF3">
    <property type="entry name" value="FI06413P-RELATED"/>
    <property type="match status" value="1"/>
</dbReference>
<feature type="region of interest" description="Disordered" evidence="6">
    <location>
        <begin position="181"/>
        <end position="208"/>
    </location>
</feature>
<dbReference type="Proteomes" id="UP001213000">
    <property type="component" value="Unassembled WGS sequence"/>
</dbReference>
<feature type="compositionally biased region" description="Basic and acidic residues" evidence="6">
    <location>
        <begin position="1086"/>
        <end position="1095"/>
    </location>
</feature>
<feature type="region of interest" description="Disordered" evidence="6">
    <location>
        <begin position="1086"/>
        <end position="1128"/>
    </location>
</feature>
<feature type="compositionally biased region" description="Low complexity" evidence="6">
    <location>
        <begin position="282"/>
        <end position="293"/>
    </location>
</feature>
<dbReference type="InterPro" id="IPR038765">
    <property type="entry name" value="Papain-like_cys_pep_sf"/>
</dbReference>
<keyword evidence="2" id="KW-0597">Phosphoprotein</keyword>
<feature type="compositionally biased region" description="Basic and acidic residues" evidence="6">
    <location>
        <begin position="604"/>
        <end position="620"/>
    </location>
</feature>
<dbReference type="Pfam" id="PF02902">
    <property type="entry name" value="Peptidase_C48"/>
    <property type="match status" value="2"/>
</dbReference>
<feature type="domain" description="Ubiquitin-like protease family profile" evidence="7">
    <location>
        <begin position="641"/>
        <end position="1031"/>
    </location>
</feature>
<keyword evidence="5" id="KW-0378">Hydrolase</keyword>
<dbReference type="GO" id="GO:0070139">
    <property type="term" value="F:SUMO-specific endopeptidase activity"/>
    <property type="evidence" value="ECO:0007669"/>
    <property type="project" value="TreeGrafter"/>
</dbReference>
<evidence type="ECO:0000256" key="2">
    <source>
        <dbReference type="ARBA" id="ARBA00022553"/>
    </source>
</evidence>
<dbReference type="SUPFAM" id="SSF54001">
    <property type="entry name" value="Cysteine proteinases"/>
    <property type="match status" value="1"/>
</dbReference>
<dbReference type="PANTHER" id="PTHR46896">
    <property type="entry name" value="SENTRIN-SPECIFIC PROTEASE"/>
    <property type="match status" value="1"/>
</dbReference>
<feature type="compositionally biased region" description="Polar residues" evidence="6">
    <location>
        <begin position="778"/>
        <end position="798"/>
    </location>
</feature>
<proteinExistence type="inferred from homology"/>
<evidence type="ECO:0000256" key="4">
    <source>
        <dbReference type="ARBA" id="ARBA00022786"/>
    </source>
</evidence>
<feature type="compositionally biased region" description="Basic residues" evidence="6">
    <location>
        <begin position="1113"/>
        <end position="1128"/>
    </location>
</feature>
<evidence type="ECO:0000259" key="7">
    <source>
        <dbReference type="PROSITE" id="PS50600"/>
    </source>
</evidence>
<organism evidence="8 9">
    <name type="scientific">Leucocoprinus birnbaumii</name>
    <dbReference type="NCBI Taxonomy" id="56174"/>
    <lineage>
        <taxon>Eukaryota</taxon>
        <taxon>Fungi</taxon>
        <taxon>Dikarya</taxon>
        <taxon>Basidiomycota</taxon>
        <taxon>Agaricomycotina</taxon>
        <taxon>Agaricomycetes</taxon>
        <taxon>Agaricomycetidae</taxon>
        <taxon>Agaricales</taxon>
        <taxon>Agaricineae</taxon>
        <taxon>Agaricaceae</taxon>
        <taxon>Leucocoprinus</taxon>
    </lineage>
</organism>
<name>A0AAD5VSP7_9AGAR</name>
<dbReference type="GO" id="GO:0005634">
    <property type="term" value="C:nucleus"/>
    <property type="evidence" value="ECO:0007669"/>
    <property type="project" value="TreeGrafter"/>
</dbReference>
<feature type="region of interest" description="Disordered" evidence="6">
    <location>
        <begin position="846"/>
        <end position="915"/>
    </location>
</feature>
<evidence type="ECO:0000256" key="5">
    <source>
        <dbReference type="ARBA" id="ARBA00022801"/>
    </source>
</evidence>
<dbReference type="GO" id="GO:0016926">
    <property type="term" value="P:protein desumoylation"/>
    <property type="evidence" value="ECO:0007669"/>
    <property type="project" value="TreeGrafter"/>
</dbReference>
<dbReference type="GO" id="GO:0005737">
    <property type="term" value="C:cytoplasm"/>
    <property type="evidence" value="ECO:0007669"/>
    <property type="project" value="TreeGrafter"/>
</dbReference>
<protein>
    <recommendedName>
        <fullName evidence="7">Ubiquitin-like protease family profile domain-containing protein</fullName>
    </recommendedName>
</protein>
<feature type="compositionally biased region" description="Polar residues" evidence="6">
    <location>
        <begin position="543"/>
        <end position="553"/>
    </location>
</feature>
<dbReference type="AlphaFoldDB" id="A0AAD5VSP7"/>
<feature type="region of interest" description="Disordered" evidence="6">
    <location>
        <begin position="1"/>
        <end position="48"/>
    </location>
</feature>
<dbReference type="InterPro" id="IPR003653">
    <property type="entry name" value="Peptidase_C48_C"/>
</dbReference>
<reference evidence="8" key="1">
    <citation type="submission" date="2022-07" db="EMBL/GenBank/DDBJ databases">
        <title>Genome Sequence of Leucocoprinus birnbaumii.</title>
        <authorList>
            <person name="Buettner E."/>
        </authorList>
    </citation>
    <scope>NUCLEOTIDE SEQUENCE</scope>
    <source>
        <strain evidence="8">VT141</strain>
    </source>
</reference>
<dbReference type="Gene3D" id="1.10.418.20">
    <property type="match status" value="1"/>
</dbReference>
<evidence type="ECO:0000313" key="9">
    <source>
        <dbReference type="Proteomes" id="UP001213000"/>
    </source>
</evidence>
<accession>A0AAD5VSP7</accession>
<feature type="compositionally biased region" description="Basic and acidic residues" evidence="6">
    <location>
        <begin position="183"/>
        <end position="196"/>
    </location>
</feature>
<dbReference type="InterPro" id="IPR051947">
    <property type="entry name" value="Sentrin-specific_protease"/>
</dbReference>
<feature type="region of interest" description="Disordered" evidence="6">
    <location>
        <begin position="68"/>
        <end position="138"/>
    </location>
</feature>
<feature type="compositionally biased region" description="Basic and acidic residues" evidence="6">
    <location>
        <begin position="896"/>
        <end position="909"/>
    </location>
</feature>
<feature type="region of interest" description="Disordered" evidence="6">
    <location>
        <begin position="269"/>
        <end position="295"/>
    </location>
</feature>
<feature type="compositionally biased region" description="Basic and acidic residues" evidence="6">
    <location>
        <begin position="96"/>
        <end position="108"/>
    </location>
</feature>
<feature type="compositionally biased region" description="Basic and acidic residues" evidence="6">
    <location>
        <begin position="577"/>
        <end position="588"/>
    </location>
</feature>
<keyword evidence="4" id="KW-0833">Ubl conjugation pathway</keyword>
<evidence type="ECO:0000313" key="8">
    <source>
        <dbReference type="EMBL" id="KAJ3568744.1"/>
    </source>
</evidence>
<comment type="similarity">
    <text evidence="1">Belongs to the peptidase C48 family.</text>
</comment>